<keyword evidence="3" id="KW-0479">Metal-binding</keyword>
<reference evidence="14 15" key="1">
    <citation type="submission" date="2014-04" db="EMBL/GenBank/DDBJ databases">
        <title>Evolutionary Origins and Diversification of the Mycorrhizal Mutualists.</title>
        <authorList>
            <consortium name="DOE Joint Genome Institute"/>
            <consortium name="Mycorrhizal Genomics Consortium"/>
            <person name="Kohler A."/>
            <person name="Kuo A."/>
            <person name="Nagy L.G."/>
            <person name="Floudas D."/>
            <person name="Copeland A."/>
            <person name="Barry K.W."/>
            <person name="Cichocki N."/>
            <person name="Veneault-Fourrey C."/>
            <person name="LaButti K."/>
            <person name="Lindquist E.A."/>
            <person name="Lipzen A."/>
            <person name="Lundell T."/>
            <person name="Morin E."/>
            <person name="Murat C."/>
            <person name="Riley R."/>
            <person name="Ohm R."/>
            <person name="Sun H."/>
            <person name="Tunlid A."/>
            <person name="Henrissat B."/>
            <person name="Grigoriev I.V."/>
            <person name="Hibbett D.S."/>
            <person name="Martin F."/>
        </authorList>
    </citation>
    <scope>NUCLEOTIDE SEQUENCE [LARGE SCALE GENOMIC DNA]</scope>
    <source>
        <strain evidence="14 15">Koide BX008</strain>
    </source>
</reference>
<evidence type="ECO:0000256" key="3">
    <source>
        <dbReference type="ARBA" id="ARBA00022723"/>
    </source>
</evidence>
<name>A0A0C2SPA0_AMAMK</name>
<dbReference type="Gene3D" id="3.30.160.60">
    <property type="entry name" value="Classic Zinc Finger"/>
    <property type="match status" value="1"/>
</dbReference>
<evidence type="ECO:0000256" key="5">
    <source>
        <dbReference type="ARBA" id="ARBA00022771"/>
    </source>
</evidence>
<feature type="domain" description="C2H2-type" evidence="13">
    <location>
        <begin position="137"/>
        <end position="164"/>
    </location>
</feature>
<accession>A0A0C2SPA0</accession>
<evidence type="ECO:0000256" key="2">
    <source>
        <dbReference type="ARBA" id="ARBA00006991"/>
    </source>
</evidence>
<dbReference type="AlphaFoldDB" id="A0A0C2SPA0"/>
<dbReference type="STRING" id="946122.A0A0C2SPA0"/>
<evidence type="ECO:0000256" key="10">
    <source>
        <dbReference type="ARBA" id="ARBA00023242"/>
    </source>
</evidence>
<sequence length="204" mass="22094">MNTVYHVLIAGQVPFNPPSGAAGSPTSYPMIDSSPQSQVWPSPSGHPCSPDISPRGLPQFGENEHSQPGNSQVPWRLLIPRSGVAGPPTSSTTTTASSAQSPVGSSAAVTTENDLKTVGSTQSRKASAKRRKKDAIHQCPYCISTFTEPHNLHYHINRHLGLKPYKCTICEFATVYPTTLGQHMVKRHQVVKVQVIPCEPESFR</sequence>
<keyword evidence="10" id="KW-0539">Nucleus</keyword>
<evidence type="ECO:0000259" key="13">
    <source>
        <dbReference type="PROSITE" id="PS50157"/>
    </source>
</evidence>
<comment type="subcellular location">
    <subcellularLocation>
        <location evidence="1">Nucleus</location>
    </subcellularLocation>
</comment>
<feature type="compositionally biased region" description="Polar residues" evidence="12">
    <location>
        <begin position="102"/>
        <end position="122"/>
    </location>
</feature>
<keyword evidence="6" id="KW-0862">Zinc</keyword>
<dbReference type="Proteomes" id="UP000054549">
    <property type="component" value="Unassembled WGS sequence"/>
</dbReference>
<evidence type="ECO:0000256" key="8">
    <source>
        <dbReference type="ARBA" id="ARBA00023125"/>
    </source>
</evidence>
<dbReference type="InParanoid" id="A0A0C2SPA0"/>
<dbReference type="GO" id="GO:0000978">
    <property type="term" value="F:RNA polymerase II cis-regulatory region sequence-specific DNA binding"/>
    <property type="evidence" value="ECO:0007669"/>
    <property type="project" value="TreeGrafter"/>
</dbReference>
<dbReference type="OrthoDB" id="427030at2759"/>
<evidence type="ECO:0000256" key="12">
    <source>
        <dbReference type="SAM" id="MobiDB-lite"/>
    </source>
</evidence>
<dbReference type="InterPro" id="IPR013087">
    <property type="entry name" value="Znf_C2H2_type"/>
</dbReference>
<evidence type="ECO:0000313" key="14">
    <source>
        <dbReference type="EMBL" id="KIL55834.1"/>
    </source>
</evidence>
<keyword evidence="8" id="KW-0238">DNA-binding</keyword>
<evidence type="ECO:0000256" key="4">
    <source>
        <dbReference type="ARBA" id="ARBA00022737"/>
    </source>
</evidence>
<evidence type="ECO:0000256" key="1">
    <source>
        <dbReference type="ARBA" id="ARBA00004123"/>
    </source>
</evidence>
<dbReference type="PROSITE" id="PS50157">
    <property type="entry name" value="ZINC_FINGER_C2H2_2"/>
    <property type="match status" value="1"/>
</dbReference>
<dbReference type="HOGENOM" id="CLU_1342935_0_0_1"/>
<evidence type="ECO:0000256" key="6">
    <source>
        <dbReference type="ARBA" id="ARBA00022833"/>
    </source>
</evidence>
<protein>
    <recommendedName>
        <fullName evidence="13">C2H2-type domain-containing protein</fullName>
    </recommendedName>
</protein>
<dbReference type="PANTHER" id="PTHR45925">
    <property type="entry name" value="ZINC FINGER PROTEIN"/>
    <property type="match status" value="1"/>
</dbReference>
<keyword evidence="15" id="KW-1185">Reference proteome</keyword>
<dbReference type="PROSITE" id="PS00028">
    <property type="entry name" value="ZINC_FINGER_C2H2_1"/>
    <property type="match status" value="1"/>
</dbReference>
<comment type="similarity">
    <text evidence="2">Belongs to the krueppel C2H2-type zinc-finger protein family.</text>
</comment>
<feature type="compositionally biased region" description="Low complexity" evidence="12">
    <location>
        <begin position="89"/>
        <end position="101"/>
    </location>
</feature>
<proteinExistence type="inferred from homology"/>
<keyword evidence="7" id="KW-0805">Transcription regulation</keyword>
<gene>
    <name evidence="14" type="ORF">M378DRAFT_561048</name>
</gene>
<dbReference type="GO" id="GO:0005634">
    <property type="term" value="C:nucleus"/>
    <property type="evidence" value="ECO:0007669"/>
    <property type="project" value="UniProtKB-SubCell"/>
</dbReference>
<evidence type="ECO:0000256" key="7">
    <source>
        <dbReference type="ARBA" id="ARBA00023015"/>
    </source>
</evidence>
<evidence type="ECO:0000256" key="11">
    <source>
        <dbReference type="PROSITE-ProRule" id="PRU00042"/>
    </source>
</evidence>
<dbReference type="InterPro" id="IPR051967">
    <property type="entry name" value="Krueppel_C2H2-ZF"/>
</dbReference>
<feature type="region of interest" description="Disordered" evidence="12">
    <location>
        <begin position="13"/>
        <end position="131"/>
    </location>
</feature>
<dbReference type="SMART" id="SM00355">
    <property type="entry name" value="ZnF_C2H2"/>
    <property type="match status" value="2"/>
</dbReference>
<dbReference type="EMBL" id="KN818468">
    <property type="protein sequence ID" value="KIL55834.1"/>
    <property type="molecule type" value="Genomic_DNA"/>
</dbReference>
<evidence type="ECO:0000313" key="15">
    <source>
        <dbReference type="Proteomes" id="UP000054549"/>
    </source>
</evidence>
<keyword evidence="9" id="KW-0804">Transcription</keyword>
<keyword evidence="4" id="KW-0677">Repeat</keyword>
<keyword evidence="5 11" id="KW-0863">Zinc-finger</keyword>
<evidence type="ECO:0000256" key="9">
    <source>
        <dbReference type="ARBA" id="ARBA00023163"/>
    </source>
</evidence>
<dbReference type="InterPro" id="IPR036236">
    <property type="entry name" value="Znf_C2H2_sf"/>
</dbReference>
<dbReference type="GO" id="GO:0000981">
    <property type="term" value="F:DNA-binding transcription factor activity, RNA polymerase II-specific"/>
    <property type="evidence" value="ECO:0007669"/>
    <property type="project" value="TreeGrafter"/>
</dbReference>
<feature type="compositionally biased region" description="Low complexity" evidence="12">
    <location>
        <begin position="33"/>
        <end position="43"/>
    </location>
</feature>
<dbReference type="SUPFAM" id="SSF57667">
    <property type="entry name" value="beta-beta-alpha zinc fingers"/>
    <property type="match status" value="1"/>
</dbReference>
<organism evidence="14 15">
    <name type="scientific">Amanita muscaria (strain Koide BX008)</name>
    <dbReference type="NCBI Taxonomy" id="946122"/>
    <lineage>
        <taxon>Eukaryota</taxon>
        <taxon>Fungi</taxon>
        <taxon>Dikarya</taxon>
        <taxon>Basidiomycota</taxon>
        <taxon>Agaricomycotina</taxon>
        <taxon>Agaricomycetes</taxon>
        <taxon>Agaricomycetidae</taxon>
        <taxon>Agaricales</taxon>
        <taxon>Pluteineae</taxon>
        <taxon>Amanitaceae</taxon>
        <taxon>Amanita</taxon>
    </lineage>
</organism>
<dbReference type="GO" id="GO:0008270">
    <property type="term" value="F:zinc ion binding"/>
    <property type="evidence" value="ECO:0007669"/>
    <property type="project" value="UniProtKB-KW"/>
</dbReference>